<protein>
    <submittedName>
        <fullName evidence="1">Cutinase family protein</fullName>
    </submittedName>
</protein>
<accession>A0ACD4B4M2</accession>
<dbReference type="EMBL" id="CP101471">
    <property type="protein sequence ID" value="UTT52429.1"/>
    <property type="molecule type" value="Genomic_DNA"/>
</dbReference>
<evidence type="ECO:0000313" key="1">
    <source>
        <dbReference type="EMBL" id="UTT52429.1"/>
    </source>
</evidence>
<name>A0ACD4B4M2_MICMQ</name>
<sequence length="289" mass="30934">MIKQKPLSVEARDNVRRTRKSRRRRGIISAIGALTMLGSVLFGGASANAALSSSMCDFAVFVGVRGTGAPAGSNLVHNGRVWTNGGLGDQVAPIRSALINVPDMPFYFLSLAYPATAALSPSIEDGRLKLIAELNYINQTCPYAPIILAGHSQGAQVISKVLTGAATSPLGAPFNLTPAAKANIRAVVLYGDPFYESGKLTNYPNRPKNGLLSTIPYTQKNSLATYNYLGWPAGSNSQQTVYKVREFCNIGDFFCQSNPGDSSYAIHNSYAQFANSVAGWITYELTDPI</sequence>
<gene>
    <name evidence="1" type="ORF">NMQ05_15295</name>
</gene>
<reference evidence="1" key="1">
    <citation type="submission" date="2022-07" db="EMBL/GenBank/DDBJ databases">
        <title>Complete genome of DND4.</title>
        <authorList>
            <person name="Cao G."/>
        </authorList>
    </citation>
    <scope>NUCLEOTIDE SEQUENCE</scope>
    <source>
        <strain evidence="1">DND4</strain>
    </source>
</reference>
<dbReference type="Proteomes" id="UP001060245">
    <property type="component" value="Chromosome"/>
</dbReference>
<evidence type="ECO:0000313" key="2">
    <source>
        <dbReference type="Proteomes" id="UP001060245"/>
    </source>
</evidence>
<keyword evidence="2" id="KW-1185">Reference proteome</keyword>
<proteinExistence type="predicted"/>
<organism evidence="1 2">
    <name type="scientific">Microbacterium maritypicum</name>
    <name type="common">Microbacterium liquefaciens</name>
    <dbReference type="NCBI Taxonomy" id="33918"/>
    <lineage>
        <taxon>Bacteria</taxon>
        <taxon>Bacillati</taxon>
        <taxon>Actinomycetota</taxon>
        <taxon>Actinomycetes</taxon>
        <taxon>Micrococcales</taxon>
        <taxon>Microbacteriaceae</taxon>
        <taxon>Microbacterium</taxon>
    </lineage>
</organism>